<name>A0A7W4W3W4_9GAMM</name>
<keyword evidence="1" id="KW-0560">Oxidoreductase</keyword>
<organism evidence="1 2">
    <name type="scientific">Litorivivens lipolytica</name>
    <dbReference type="NCBI Taxonomy" id="1524264"/>
    <lineage>
        <taxon>Bacteria</taxon>
        <taxon>Pseudomonadati</taxon>
        <taxon>Pseudomonadota</taxon>
        <taxon>Gammaproteobacteria</taxon>
        <taxon>Litorivivens</taxon>
    </lineage>
</organism>
<proteinExistence type="predicted"/>
<protein>
    <submittedName>
        <fullName evidence="1">tRNA-(Ms[2]io[6]A)-hydroxylase</fullName>
        <ecNumber evidence="1">1.-.-.-</ecNumber>
    </submittedName>
</protein>
<dbReference type="GO" id="GO:0045301">
    <property type="term" value="F:tRNA 2-(methylsulfanyl)-N(6)-isopentenyladenosine(37) hydroxylase activity"/>
    <property type="evidence" value="ECO:0007669"/>
    <property type="project" value="InterPro"/>
</dbReference>
<dbReference type="PIRSF" id="PIRSF020736">
    <property type="entry name" value="MiaE"/>
    <property type="match status" value="1"/>
</dbReference>
<dbReference type="GO" id="GO:0006400">
    <property type="term" value="P:tRNA modification"/>
    <property type="evidence" value="ECO:0007669"/>
    <property type="project" value="InterPro"/>
</dbReference>
<dbReference type="InterPro" id="IPR010386">
    <property type="entry name" value="tRNA-Hydrxlase_MiaE"/>
</dbReference>
<dbReference type="EMBL" id="JACHWY010000001">
    <property type="protein sequence ID" value="MBB3046422.1"/>
    <property type="molecule type" value="Genomic_DNA"/>
</dbReference>
<dbReference type="AlphaFoldDB" id="A0A7W4W3W4"/>
<dbReference type="EC" id="1.-.-.-" evidence="1"/>
<gene>
    <name evidence="1" type="ORF">FHR99_000658</name>
</gene>
<accession>A0A7W4W3W4</accession>
<dbReference type="InterPro" id="IPR009078">
    <property type="entry name" value="Ferritin-like_SF"/>
</dbReference>
<dbReference type="CDD" id="cd07910">
    <property type="entry name" value="MiaE"/>
    <property type="match status" value="1"/>
</dbReference>
<dbReference type="SUPFAM" id="SSF47240">
    <property type="entry name" value="Ferritin-like"/>
    <property type="match status" value="1"/>
</dbReference>
<reference evidence="1 2" key="1">
    <citation type="submission" date="2020-08" db="EMBL/GenBank/DDBJ databases">
        <title>Genomic Encyclopedia of Type Strains, Phase III (KMG-III): the genomes of soil and plant-associated and newly described type strains.</title>
        <authorList>
            <person name="Whitman W."/>
        </authorList>
    </citation>
    <scope>NUCLEOTIDE SEQUENCE [LARGE SCALE GENOMIC DNA]</scope>
    <source>
        <strain evidence="1 2">CECT 8654</strain>
    </source>
</reference>
<evidence type="ECO:0000313" key="2">
    <source>
        <dbReference type="Proteomes" id="UP000537130"/>
    </source>
</evidence>
<sequence>MKTVDIQPVKDFLACETPQAWLQTALENQSILLIDHANCEKKAASTALNLMYRYVDKPDLLTRMSKLAREELRHFEQVLAIMQQRNVDYVQLSSARYAGGLREHMRTSEPGKLIDVLIVGAFIEARSCERFDSLAPLLDEELAEFYRSLLRSESRHFMDYLKLAKQYAKEAGVDAAEVDRRVAFFAEKEAELIQAPDREFRFHSGPLN</sequence>
<dbReference type="InterPro" id="IPR012347">
    <property type="entry name" value="Ferritin-like"/>
</dbReference>
<evidence type="ECO:0000313" key="1">
    <source>
        <dbReference type="EMBL" id="MBB3046422.1"/>
    </source>
</evidence>
<keyword evidence="2" id="KW-1185">Reference proteome</keyword>
<dbReference type="Gene3D" id="1.20.1260.10">
    <property type="match status" value="1"/>
</dbReference>
<dbReference type="PANTHER" id="PTHR42637:SF1">
    <property type="entry name" value="TRNA 2-(METHYLSULFANYL)-N(6)-ISOPENTENYLADENOSINE(37) HYDROXYLASE"/>
    <property type="match status" value="1"/>
</dbReference>
<dbReference type="Proteomes" id="UP000537130">
    <property type="component" value="Unassembled WGS sequence"/>
</dbReference>
<dbReference type="PANTHER" id="PTHR42637">
    <property type="entry name" value="TRNA-(MS[2]IO[6]A)-HYDROXYLASE"/>
    <property type="match status" value="1"/>
</dbReference>
<dbReference type="RefSeq" id="WP_183409118.1">
    <property type="nucleotide sequence ID" value="NZ_JACHWY010000001.1"/>
</dbReference>
<comment type="caution">
    <text evidence="1">The sequence shown here is derived from an EMBL/GenBank/DDBJ whole genome shotgun (WGS) entry which is preliminary data.</text>
</comment>
<dbReference type="Pfam" id="PF06175">
    <property type="entry name" value="MiaE"/>
    <property type="match status" value="1"/>
</dbReference>